<keyword evidence="2" id="KW-0812">Transmembrane</keyword>
<gene>
    <name evidence="3" type="ORF">BCR41DRAFT_346922</name>
</gene>
<feature type="compositionally biased region" description="Basic and acidic residues" evidence="1">
    <location>
        <begin position="275"/>
        <end position="287"/>
    </location>
</feature>
<evidence type="ECO:0000313" key="4">
    <source>
        <dbReference type="Proteomes" id="UP000193648"/>
    </source>
</evidence>
<sequence>MADQPTTTTRATPRRTISRPIATGASTTRATRTARPTNQGSRSVTRVPRSSAAVSDRTSTLAALPTSSSAPESAGGPSGAVIGGIAAGAAMMFALVGLLFYKRRKRATVATADVRGGSKGDLPTTSTALSTNNTISGPMSLAPDDGIEAAPAHRPEAHFREQQQFRPGMRDELFAQPGSAIHKTLTERRENNSNSGNPKENALVNNNGYLNEKELYSGNKESLTNSIYDHNHLVDDYFEGPDNAAVAPSIGAQRPAPQPKDPTHGNLTPAPEYYLGKEDIDPRRDLRGLDKPEAYVKKASPMFEPDQAQPSGNQRSSSSSDGDSAYLTLEQAQQAHNNKMMGHKQSIGSAEALMANQHTNDRLKNNGSAPPDHLLSVAMTESTVSMMPALSPAAGPLPSQRPGPPNRGLVQGPMSPTSPHTRGREDPYAESAYSEDYLDDRSLASGSYYNPHYAGQQHSPQYHQHHSSPYSSQPISPPYSQQGYPQQGYGPVPYNNSYNHGYSHGHGYNNNGYNSNGYSGYNGNNRSYPGSPSFPNSQPLPHHGPGIQRDGPYQRQY</sequence>
<feature type="compositionally biased region" description="Low complexity" evidence="1">
    <location>
        <begin position="455"/>
        <end position="497"/>
    </location>
</feature>
<dbReference type="Proteomes" id="UP000193648">
    <property type="component" value="Unassembled WGS sequence"/>
</dbReference>
<feature type="region of interest" description="Disordered" evidence="1">
    <location>
        <begin position="388"/>
        <end position="497"/>
    </location>
</feature>
<evidence type="ECO:0000256" key="1">
    <source>
        <dbReference type="SAM" id="MobiDB-lite"/>
    </source>
</evidence>
<accession>A0A1Y2GYY9</accession>
<feature type="region of interest" description="Disordered" evidence="1">
    <location>
        <begin position="1"/>
        <end position="77"/>
    </location>
</feature>
<protein>
    <submittedName>
        <fullName evidence="3">Uncharacterized protein</fullName>
    </submittedName>
</protein>
<evidence type="ECO:0000256" key="2">
    <source>
        <dbReference type="SAM" id="Phobius"/>
    </source>
</evidence>
<feature type="region of interest" description="Disordered" evidence="1">
    <location>
        <begin position="299"/>
        <end position="323"/>
    </location>
</feature>
<feature type="compositionally biased region" description="Low complexity" evidence="1">
    <location>
        <begin position="513"/>
        <end position="525"/>
    </location>
</feature>
<feature type="compositionally biased region" description="Low complexity" evidence="1">
    <location>
        <begin position="388"/>
        <end position="398"/>
    </location>
</feature>
<comment type="caution">
    <text evidence="3">The sequence shown here is derived from an EMBL/GenBank/DDBJ whole genome shotgun (WGS) entry which is preliminary data.</text>
</comment>
<keyword evidence="4" id="KW-1185">Reference proteome</keyword>
<keyword evidence="2" id="KW-0472">Membrane</keyword>
<dbReference type="InParanoid" id="A0A1Y2GYY9"/>
<evidence type="ECO:0000313" key="3">
    <source>
        <dbReference type="EMBL" id="ORZ27518.1"/>
    </source>
</evidence>
<dbReference type="GeneID" id="33564829"/>
<feature type="compositionally biased region" description="Low complexity" evidence="1">
    <location>
        <begin position="58"/>
        <end position="75"/>
    </location>
</feature>
<dbReference type="OrthoDB" id="2447125at2759"/>
<proteinExistence type="predicted"/>
<feature type="region of interest" description="Disordered" evidence="1">
    <location>
        <begin position="117"/>
        <end position="148"/>
    </location>
</feature>
<organism evidence="3 4">
    <name type="scientific">Lobosporangium transversale</name>
    <dbReference type="NCBI Taxonomy" id="64571"/>
    <lineage>
        <taxon>Eukaryota</taxon>
        <taxon>Fungi</taxon>
        <taxon>Fungi incertae sedis</taxon>
        <taxon>Mucoromycota</taxon>
        <taxon>Mortierellomycotina</taxon>
        <taxon>Mortierellomycetes</taxon>
        <taxon>Mortierellales</taxon>
        <taxon>Mortierellaceae</taxon>
        <taxon>Lobosporangium</taxon>
    </lineage>
</organism>
<feature type="compositionally biased region" description="Polar residues" evidence="1">
    <location>
        <begin position="123"/>
        <end position="137"/>
    </location>
</feature>
<dbReference type="RefSeq" id="XP_021885245.1">
    <property type="nucleotide sequence ID" value="XM_022022985.1"/>
</dbReference>
<feature type="compositionally biased region" description="Low complexity" evidence="1">
    <location>
        <begin position="18"/>
        <end position="37"/>
    </location>
</feature>
<reference evidence="3 4" key="1">
    <citation type="submission" date="2016-07" db="EMBL/GenBank/DDBJ databases">
        <title>Pervasive Adenine N6-methylation of Active Genes in Fungi.</title>
        <authorList>
            <consortium name="DOE Joint Genome Institute"/>
            <person name="Mondo S.J."/>
            <person name="Dannebaum R.O."/>
            <person name="Kuo R.C."/>
            <person name="Labutti K."/>
            <person name="Haridas S."/>
            <person name="Kuo A."/>
            <person name="Salamov A."/>
            <person name="Ahrendt S.R."/>
            <person name="Lipzen A."/>
            <person name="Sullivan W."/>
            <person name="Andreopoulos W.B."/>
            <person name="Clum A."/>
            <person name="Lindquist E."/>
            <person name="Daum C."/>
            <person name="Ramamoorthy G.K."/>
            <person name="Gryganskyi A."/>
            <person name="Culley D."/>
            <person name="Magnuson J.K."/>
            <person name="James T.Y."/>
            <person name="O'Malley M.A."/>
            <person name="Stajich J.E."/>
            <person name="Spatafora J.W."/>
            <person name="Visel A."/>
            <person name="Grigoriev I.V."/>
        </authorList>
    </citation>
    <scope>NUCLEOTIDE SEQUENCE [LARGE SCALE GENOMIC DNA]</scope>
    <source>
        <strain evidence="3 4">NRRL 3116</strain>
    </source>
</reference>
<feature type="region of interest" description="Disordered" evidence="1">
    <location>
        <begin position="513"/>
        <end position="557"/>
    </location>
</feature>
<dbReference type="AlphaFoldDB" id="A0A1Y2GYY9"/>
<feature type="compositionally biased region" description="Low complexity" evidence="1">
    <location>
        <begin position="1"/>
        <end position="11"/>
    </location>
</feature>
<dbReference type="EMBL" id="MCFF01000004">
    <property type="protein sequence ID" value="ORZ27518.1"/>
    <property type="molecule type" value="Genomic_DNA"/>
</dbReference>
<keyword evidence="2" id="KW-1133">Transmembrane helix</keyword>
<feature type="transmembrane region" description="Helical" evidence="2">
    <location>
        <begin position="80"/>
        <end position="101"/>
    </location>
</feature>
<feature type="compositionally biased region" description="Polar residues" evidence="1">
    <location>
        <begin position="526"/>
        <end position="539"/>
    </location>
</feature>
<name>A0A1Y2GYY9_9FUNG</name>
<feature type="region of interest" description="Disordered" evidence="1">
    <location>
        <begin position="244"/>
        <end position="287"/>
    </location>
</feature>